<sequence>KGMPLSAEMWETCSKQADFIIPIGSAADSPLATGRHHALKPRNSIQKQNLFETVVKSGGKQAPQSPCAVGRIKLPRLPSPMPGNTDHSMIFDSLLNRTDVLRARVWKENTTSEMRAAQLRQLNDVLRKASELTAAQAGDIKVGAMVSSVKQVLLAEEIQRQKDVFIPEPYQLTTGECMAGKASATERMEYLSHMAVVLFLPSELNTLESHFMPNAGDDTSASEQRGKRMQKKEKRPTVEAVKSSSGPNATSSLVSATTPPQRHHAVIMAATVELGPMDRSTVSKVINLLDSDSGIWQIPINSLTDAFRSEYRYCEPSEAKVITTPKSGGRGCEQSECRRPRRPSSKLRPRNERRSGYRPSFHRNEFRNQPQETDVVPALKPPCLMLGATLLDLVRYVPFVESRLKYFREMCANSVTQSIDSSAFTAQDWFSRWQSASWHLSRLLRALKGAGMSEVNQAKRLVPIDQLFEPEVREVGAFFTQRANSRAADSLST</sequence>
<protein>
    <submittedName>
        <fullName evidence="2">Uncharacterized protein</fullName>
    </submittedName>
</protein>
<dbReference type="EMBL" id="HE573019">
    <property type="protein sequence ID" value="CCC46916.1"/>
    <property type="molecule type" value="Genomic_DNA"/>
</dbReference>
<proteinExistence type="predicted"/>
<feature type="region of interest" description="Disordered" evidence="1">
    <location>
        <begin position="212"/>
        <end position="261"/>
    </location>
</feature>
<reference evidence="2" key="1">
    <citation type="journal article" date="2012" name="Proc. Natl. Acad. Sci. U.S.A.">
        <title>Antigenic diversity is generated by distinct evolutionary mechanisms in African trypanosome species.</title>
        <authorList>
            <person name="Jackson A.P."/>
            <person name="Berry A."/>
            <person name="Aslett M."/>
            <person name="Allison H.C."/>
            <person name="Burton P."/>
            <person name="Vavrova-Anderson J."/>
            <person name="Brown R."/>
            <person name="Browne H."/>
            <person name="Corton N."/>
            <person name="Hauser H."/>
            <person name="Gamble J."/>
            <person name="Gilderthorp R."/>
            <person name="Marcello L."/>
            <person name="McQuillan J."/>
            <person name="Otto T.D."/>
            <person name="Quail M.A."/>
            <person name="Sanders M.J."/>
            <person name="van Tonder A."/>
            <person name="Ginger M.L."/>
            <person name="Field M.C."/>
            <person name="Barry J.D."/>
            <person name="Hertz-Fowler C."/>
            <person name="Berriman M."/>
        </authorList>
    </citation>
    <scope>NUCLEOTIDE SEQUENCE</scope>
    <source>
        <strain evidence="2">Y486</strain>
    </source>
</reference>
<accession>G0TSI9</accession>
<name>G0TSI9_TRYVY</name>
<dbReference type="VEuPathDB" id="TriTrypDB:TvY486_0301064"/>
<feature type="region of interest" description="Disordered" evidence="1">
    <location>
        <begin position="322"/>
        <end position="370"/>
    </location>
</feature>
<gene>
    <name evidence="2" type="ORF">TVY486_0301064</name>
</gene>
<evidence type="ECO:0000313" key="2">
    <source>
        <dbReference type="EMBL" id="CCC46916.1"/>
    </source>
</evidence>
<feature type="non-terminal residue" evidence="2">
    <location>
        <position position="1"/>
    </location>
</feature>
<organism evidence="2">
    <name type="scientific">Trypanosoma vivax (strain Y486)</name>
    <dbReference type="NCBI Taxonomy" id="1055687"/>
    <lineage>
        <taxon>Eukaryota</taxon>
        <taxon>Discoba</taxon>
        <taxon>Euglenozoa</taxon>
        <taxon>Kinetoplastea</taxon>
        <taxon>Metakinetoplastina</taxon>
        <taxon>Trypanosomatida</taxon>
        <taxon>Trypanosomatidae</taxon>
        <taxon>Trypanosoma</taxon>
        <taxon>Duttonella</taxon>
    </lineage>
</organism>
<feature type="compositionally biased region" description="Polar residues" evidence="1">
    <location>
        <begin position="242"/>
        <end position="260"/>
    </location>
</feature>
<feature type="compositionally biased region" description="Basic residues" evidence="1">
    <location>
        <begin position="339"/>
        <end position="348"/>
    </location>
</feature>
<dbReference type="AlphaFoldDB" id="G0TSI9"/>
<evidence type="ECO:0000256" key="1">
    <source>
        <dbReference type="SAM" id="MobiDB-lite"/>
    </source>
</evidence>